<keyword evidence="1" id="KW-0472">Membrane</keyword>
<evidence type="ECO:0008006" key="3">
    <source>
        <dbReference type="Google" id="ProtNLM"/>
    </source>
</evidence>
<feature type="transmembrane region" description="Helical" evidence="1">
    <location>
        <begin position="21"/>
        <end position="44"/>
    </location>
</feature>
<dbReference type="EMBL" id="HBEO01011338">
    <property type="protein sequence ID" value="CAD8479224.1"/>
    <property type="molecule type" value="Transcribed_RNA"/>
</dbReference>
<protein>
    <recommendedName>
        <fullName evidence="3">Transmembrane protein</fullName>
    </recommendedName>
</protein>
<keyword evidence="1" id="KW-0812">Transmembrane</keyword>
<evidence type="ECO:0000313" key="2">
    <source>
        <dbReference type="EMBL" id="CAD8479224.1"/>
    </source>
</evidence>
<reference evidence="2" key="1">
    <citation type="submission" date="2021-01" db="EMBL/GenBank/DDBJ databases">
        <authorList>
            <person name="Corre E."/>
            <person name="Pelletier E."/>
            <person name="Niang G."/>
            <person name="Scheremetjew M."/>
            <person name="Finn R."/>
            <person name="Kale V."/>
            <person name="Holt S."/>
            <person name="Cochrane G."/>
            <person name="Meng A."/>
            <person name="Brown T."/>
            <person name="Cohen L."/>
        </authorList>
    </citation>
    <scope>NUCLEOTIDE SEQUENCE</scope>
    <source>
        <strain evidence="2">CCMP325</strain>
    </source>
</reference>
<evidence type="ECO:0000256" key="1">
    <source>
        <dbReference type="SAM" id="Phobius"/>
    </source>
</evidence>
<accession>A0A7S0EA66</accession>
<feature type="transmembrane region" description="Helical" evidence="1">
    <location>
        <begin position="56"/>
        <end position="80"/>
    </location>
</feature>
<feature type="transmembrane region" description="Helical" evidence="1">
    <location>
        <begin position="92"/>
        <end position="114"/>
    </location>
</feature>
<organism evidence="2">
    <name type="scientific">Hanusia phi</name>
    <dbReference type="NCBI Taxonomy" id="3032"/>
    <lineage>
        <taxon>Eukaryota</taxon>
        <taxon>Cryptophyceae</taxon>
        <taxon>Pyrenomonadales</taxon>
        <taxon>Geminigeraceae</taxon>
        <taxon>Hanusia</taxon>
    </lineage>
</organism>
<proteinExistence type="predicted"/>
<keyword evidence="1" id="KW-1133">Transmembrane helix</keyword>
<dbReference type="AlphaFoldDB" id="A0A7S0EA66"/>
<gene>
    <name evidence="2" type="ORF">HPHI1048_LOCUS7843</name>
</gene>
<sequence length="139" mass="15575">MAGRRDILCSVLLRGRDRSNVLLRRICFLGLACALVLGVSHLIFFLSLPRRLHSLLLLPSLLLSFPLSFFSTILIVLLPSLLLKSLLLPSRLLGFCLCSLSFPVFVFLFIPLLLCIRFTSSTPFLASLLLKNEGIFFSH</sequence>
<name>A0A7S0EA66_9CRYP</name>